<sequence>MKLDAANRETCDTPFSSIFERYYSSETFRDRYRSEPENAVDVIIPVIHTNELWRANLLSIYREVPVNRLLISDGGCIDNSINVAKEFPRVIVLDHHQYTSLGYCLRLLIEEVETEWFLYLHSDVYLPDNWFCAMKKHQENYDWFGCPQQITVMVEYKNVDKLGDEPRPYAGSQMGKRSAFVEGLKKIDDDYVYRQEDLVLKELVEKSGFRHGWVEDTYHYHQVMHKDSPWARNLKRVQVEVEWSEVERKRQAETQLKGLVKYLYPSPNLVAEAEAVISILLDIGGTDWTEISKWIKKTNPVWLEHIKYWRIQMKRLVRSKIARLYRSIRSCK</sequence>
<protein>
    <submittedName>
        <fullName evidence="2">Glycosyltransferase family A protein</fullName>
        <ecNumber evidence="2">2.4.-.-</ecNumber>
    </submittedName>
</protein>
<dbReference type="EMBL" id="JAUOZS010000001">
    <property type="protein sequence ID" value="MDT8903855.1"/>
    <property type="molecule type" value="Genomic_DNA"/>
</dbReference>
<accession>A0ABU3P490</accession>
<dbReference type="Pfam" id="PF00535">
    <property type="entry name" value="Glycos_transf_2"/>
    <property type="match status" value="1"/>
</dbReference>
<dbReference type="InterPro" id="IPR029044">
    <property type="entry name" value="Nucleotide-diphossugar_trans"/>
</dbReference>
<evidence type="ECO:0000313" key="2">
    <source>
        <dbReference type="EMBL" id="MDT8903855.1"/>
    </source>
</evidence>
<gene>
    <name evidence="2" type="ORF">Q4T40_21705</name>
</gene>
<evidence type="ECO:0000313" key="3">
    <source>
        <dbReference type="Proteomes" id="UP001254848"/>
    </source>
</evidence>
<organism evidence="2 3">
    <name type="scientific">Anaeroselena agilis</name>
    <dbReference type="NCBI Taxonomy" id="3063788"/>
    <lineage>
        <taxon>Bacteria</taxon>
        <taxon>Bacillati</taxon>
        <taxon>Bacillota</taxon>
        <taxon>Negativicutes</taxon>
        <taxon>Acetonemataceae</taxon>
        <taxon>Anaeroselena</taxon>
    </lineage>
</organism>
<dbReference type="GO" id="GO:0016757">
    <property type="term" value="F:glycosyltransferase activity"/>
    <property type="evidence" value="ECO:0007669"/>
    <property type="project" value="UniProtKB-KW"/>
</dbReference>
<reference evidence="2 3" key="1">
    <citation type="submission" date="2023-07" db="EMBL/GenBank/DDBJ databases">
        <title>The novel representative of Negativicutes class, Anaeroselena agilis gen. nov. sp. nov.</title>
        <authorList>
            <person name="Prokofeva M.I."/>
            <person name="Elcheninov A.G."/>
            <person name="Klyukina A."/>
            <person name="Kublanov I.V."/>
            <person name="Frolov E.N."/>
            <person name="Podosokorskaya O.A."/>
        </authorList>
    </citation>
    <scope>NUCLEOTIDE SEQUENCE [LARGE SCALE GENOMIC DNA]</scope>
    <source>
        <strain evidence="2 3">4137-cl</strain>
    </source>
</reference>
<name>A0ABU3P490_9FIRM</name>
<feature type="domain" description="Glycosyltransferase 2-like" evidence="1">
    <location>
        <begin position="42"/>
        <end position="140"/>
    </location>
</feature>
<proteinExistence type="predicted"/>
<dbReference type="EC" id="2.4.-.-" evidence="2"/>
<comment type="caution">
    <text evidence="2">The sequence shown here is derived from an EMBL/GenBank/DDBJ whole genome shotgun (WGS) entry which is preliminary data.</text>
</comment>
<dbReference type="Proteomes" id="UP001254848">
    <property type="component" value="Unassembled WGS sequence"/>
</dbReference>
<evidence type="ECO:0000259" key="1">
    <source>
        <dbReference type="Pfam" id="PF00535"/>
    </source>
</evidence>
<dbReference type="RefSeq" id="WP_413782297.1">
    <property type="nucleotide sequence ID" value="NZ_JAUOZS010000001.1"/>
</dbReference>
<keyword evidence="2" id="KW-0328">Glycosyltransferase</keyword>
<dbReference type="SUPFAM" id="SSF53448">
    <property type="entry name" value="Nucleotide-diphospho-sugar transferases"/>
    <property type="match status" value="1"/>
</dbReference>
<dbReference type="CDD" id="cd00761">
    <property type="entry name" value="Glyco_tranf_GTA_type"/>
    <property type="match status" value="1"/>
</dbReference>
<dbReference type="Gene3D" id="3.90.550.10">
    <property type="entry name" value="Spore Coat Polysaccharide Biosynthesis Protein SpsA, Chain A"/>
    <property type="match status" value="1"/>
</dbReference>
<dbReference type="InterPro" id="IPR001173">
    <property type="entry name" value="Glyco_trans_2-like"/>
</dbReference>
<keyword evidence="3" id="KW-1185">Reference proteome</keyword>
<keyword evidence="2" id="KW-0808">Transferase</keyword>